<name>A0A3P5XA40_9RHOB</name>
<dbReference type="RefSeq" id="WP_124087577.1">
    <property type="nucleotide sequence ID" value="NZ_UXAW01000083.1"/>
</dbReference>
<feature type="transmembrane region" description="Helical" evidence="2">
    <location>
        <begin position="123"/>
        <end position="142"/>
    </location>
</feature>
<organism evidence="3 4">
    <name type="scientific">Pseudogemmobacter humi</name>
    <dbReference type="NCBI Taxonomy" id="2483812"/>
    <lineage>
        <taxon>Bacteria</taxon>
        <taxon>Pseudomonadati</taxon>
        <taxon>Pseudomonadota</taxon>
        <taxon>Alphaproteobacteria</taxon>
        <taxon>Rhodobacterales</taxon>
        <taxon>Paracoccaceae</taxon>
        <taxon>Pseudogemmobacter</taxon>
    </lineage>
</organism>
<keyword evidence="2" id="KW-0812">Transmembrane</keyword>
<evidence type="ECO:0000313" key="4">
    <source>
        <dbReference type="Proteomes" id="UP000277498"/>
    </source>
</evidence>
<protein>
    <submittedName>
        <fullName evidence="3">5-bromo-4-chloroindolyl phosphate hydrolysis protein</fullName>
    </submittedName>
</protein>
<dbReference type="AlphaFoldDB" id="A0A3P5XA40"/>
<evidence type="ECO:0000256" key="1">
    <source>
        <dbReference type="SAM" id="MobiDB-lite"/>
    </source>
</evidence>
<dbReference type="Pfam" id="PF10112">
    <property type="entry name" value="Halogen_Hydrol"/>
    <property type="match status" value="1"/>
</dbReference>
<accession>A0A3P5XA40</accession>
<reference evidence="3 4" key="1">
    <citation type="submission" date="2018-11" db="EMBL/GenBank/DDBJ databases">
        <authorList>
            <person name="Criscuolo A."/>
        </authorList>
    </citation>
    <scope>NUCLEOTIDE SEQUENCE [LARGE SCALE GENOMIC DNA]</scope>
    <source>
        <strain evidence="3">ACIP111625</strain>
    </source>
</reference>
<evidence type="ECO:0000313" key="3">
    <source>
        <dbReference type="EMBL" id="VDC31354.1"/>
    </source>
</evidence>
<keyword evidence="4" id="KW-1185">Reference proteome</keyword>
<feature type="transmembrane region" description="Helical" evidence="2">
    <location>
        <begin position="59"/>
        <end position="76"/>
    </location>
</feature>
<evidence type="ECO:0000256" key="2">
    <source>
        <dbReference type="SAM" id="Phobius"/>
    </source>
</evidence>
<keyword evidence="2" id="KW-1133">Transmembrane helix</keyword>
<feature type="transmembrane region" description="Helical" evidence="2">
    <location>
        <begin position="33"/>
        <end position="53"/>
    </location>
</feature>
<sequence length="300" mass="32715">MASRRFGGKFSPDPTGNDTPVPRAAPGDEKPKGLWRARILFLTAFAFLFPAFRGTPAEMLMGLAAGGMLVLSAWLTREGMRARAAFDARRLARRPAIPRILFGAVATGAALFTGGLIAHGVSVYPALYALAGAALHLGAFGLDPMRDKGMEGIDRFQTDRVARAIAGAEQVLAQMKDAILRTRDRQLEARVERFASEARALFRRVEEDPGDLTAARKYLSVYLEGARDATIKFAGLWAANRDPKARADYETLLSDLETTFAGRSEKLLGNDRDQLDVEIAVLRDRLKAETPTRGTTPPQV</sequence>
<gene>
    <name evidence="3" type="ORF">XINFAN_02850</name>
</gene>
<dbReference type="OrthoDB" id="7375296at2"/>
<dbReference type="InterPro" id="IPR018770">
    <property type="entry name" value="ChloroindolylP_hydrolase"/>
</dbReference>
<keyword evidence="2" id="KW-0472">Membrane</keyword>
<feature type="transmembrane region" description="Helical" evidence="2">
    <location>
        <begin position="96"/>
        <end position="117"/>
    </location>
</feature>
<dbReference type="EMBL" id="UXAW01000083">
    <property type="protein sequence ID" value="VDC31354.1"/>
    <property type="molecule type" value="Genomic_DNA"/>
</dbReference>
<feature type="region of interest" description="Disordered" evidence="1">
    <location>
        <begin position="1"/>
        <end position="29"/>
    </location>
</feature>
<proteinExistence type="predicted"/>
<dbReference type="Proteomes" id="UP000277498">
    <property type="component" value="Unassembled WGS sequence"/>
</dbReference>